<dbReference type="InterPro" id="IPR037883">
    <property type="entry name" value="Knr4/Smi1-like_sf"/>
</dbReference>
<evidence type="ECO:0000313" key="2">
    <source>
        <dbReference type="Proteomes" id="UP001382904"/>
    </source>
</evidence>
<dbReference type="EMBL" id="JBBKAM010000004">
    <property type="protein sequence ID" value="MEJ8645603.1"/>
    <property type="molecule type" value="Genomic_DNA"/>
</dbReference>
<comment type="caution">
    <text evidence="1">The sequence shown here is derived from an EMBL/GenBank/DDBJ whole genome shotgun (WGS) entry which is preliminary data.</text>
</comment>
<organism evidence="1 2">
    <name type="scientific">Streptomyces caledonius</name>
    <dbReference type="NCBI Taxonomy" id="3134107"/>
    <lineage>
        <taxon>Bacteria</taxon>
        <taxon>Bacillati</taxon>
        <taxon>Actinomycetota</taxon>
        <taxon>Actinomycetes</taxon>
        <taxon>Kitasatosporales</taxon>
        <taxon>Streptomycetaceae</taxon>
        <taxon>Streptomyces</taxon>
    </lineage>
</organism>
<keyword evidence="2" id="KW-1185">Reference proteome</keyword>
<dbReference type="Gene3D" id="3.40.1580.10">
    <property type="entry name" value="SMI1/KNR4-like"/>
    <property type="match status" value="1"/>
</dbReference>
<dbReference type="Proteomes" id="UP001382904">
    <property type="component" value="Unassembled WGS sequence"/>
</dbReference>
<reference evidence="1 2" key="1">
    <citation type="submission" date="2024-03" db="EMBL/GenBank/DDBJ databases">
        <title>Novel Streptomyces species of biotechnological and ecological value are a feature of Machair soil.</title>
        <authorList>
            <person name="Prole J.R."/>
            <person name="Goodfellow M."/>
            <person name="Allenby N."/>
            <person name="Ward A.C."/>
        </authorList>
    </citation>
    <scope>NUCLEOTIDE SEQUENCE [LARGE SCALE GENOMIC DNA]</scope>
    <source>
        <strain evidence="1 2">MS1.HAVA.3</strain>
    </source>
</reference>
<sequence length="180" mass="20484">MNPAVAHLIEAIPPSDAPRSHNWARVEGELGTILPSDYKQLVDLYGGGLFDDAIWVLEPDCPNRYHDLVTENRDRVEAQQGLWMGGEPKPAELDEAGSRTIAWAVTENGDCLYWLARTGQEPEQWTVLVKEGRGRDWEFHAQSCSEFLRSILLTGDTESEMFYDFPTEEPHEFRSSSRFL</sequence>
<evidence type="ECO:0000313" key="1">
    <source>
        <dbReference type="EMBL" id="MEJ8645603.1"/>
    </source>
</evidence>
<proteinExistence type="predicted"/>
<dbReference type="Pfam" id="PF14568">
    <property type="entry name" value="SUKH_6"/>
    <property type="match status" value="1"/>
</dbReference>
<dbReference type="SUPFAM" id="SSF160631">
    <property type="entry name" value="SMI1/KNR4-like"/>
    <property type="match status" value="1"/>
</dbReference>
<name>A0ABU8UCH7_9ACTN</name>
<protein>
    <submittedName>
        <fullName evidence="1">SMI1/KNR4 family protein</fullName>
    </submittedName>
</protein>
<accession>A0ABU8UCH7</accession>
<gene>
    <name evidence="1" type="ORF">WKI68_39115</name>
</gene>